<evidence type="ECO:0000313" key="1">
    <source>
        <dbReference type="EMBL" id="CBE67390.1"/>
    </source>
</evidence>
<sequence>MRVVPLACSRGEGRENPLVSPFTKGGGEEVAFAKVGEGVEVAFAKEGEGVEVAFAKEGGDPAYGPPLWKRGARGVFPSATQEKECAYLSQTGSAALIPEEPRHLVSFLFPYFS</sequence>
<name>D5MJ25_METO1</name>
<gene>
    <name evidence="1" type="ORF">DAMO_0298</name>
</gene>
<proteinExistence type="predicted"/>
<organism evidence="1 2">
    <name type="scientific">Methylomirabilis oxygeniifera</name>
    <dbReference type="NCBI Taxonomy" id="671143"/>
    <lineage>
        <taxon>Bacteria</taxon>
        <taxon>Candidatus Methylomirabilota</taxon>
        <taxon>Candidatus Methylomirabilia</taxon>
        <taxon>Candidatus Methylomirabilales</taxon>
        <taxon>Candidatus Methylomirabilaceae</taxon>
        <taxon>Candidatus Methylomirabilis</taxon>
    </lineage>
</organism>
<accession>D5MJ25</accession>
<reference evidence="1 2" key="1">
    <citation type="journal article" date="2010" name="Nature">
        <title>Nitrite-driven anaerobic methane oxidation by oxygenic bacteria.</title>
        <authorList>
            <person name="Ettwig K.F."/>
            <person name="Butler M.K."/>
            <person name="Le Paslier D."/>
            <person name="Pelletier E."/>
            <person name="Mangenot S."/>
            <person name="Kuypers M.M.M."/>
            <person name="Schreiber F."/>
            <person name="Dutilh B.E."/>
            <person name="Zedelius J."/>
            <person name="de Beer D."/>
            <person name="Gloerich J."/>
            <person name="Wessels H.J.C.T."/>
            <person name="van Allen T."/>
            <person name="Luesken F."/>
            <person name="Wu M."/>
            <person name="van de Pas-Schoonen K.T."/>
            <person name="Op den Camp H.J.M."/>
            <person name="Janssen-Megens E.M."/>
            <person name="Francoijs K-J."/>
            <person name="Stunnenberg H."/>
            <person name="Weissenbach J."/>
            <person name="Jetten M.S.M."/>
            <person name="Strous M."/>
        </authorList>
    </citation>
    <scope>NUCLEOTIDE SEQUENCE [LARGE SCALE GENOMIC DNA]</scope>
</reference>
<dbReference type="KEGG" id="mox:DAMO_0298"/>
<dbReference type="Proteomes" id="UP000006898">
    <property type="component" value="Chromosome"/>
</dbReference>
<dbReference type="EMBL" id="FP565575">
    <property type="protein sequence ID" value="CBE67390.1"/>
    <property type="molecule type" value="Genomic_DNA"/>
</dbReference>
<dbReference type="STRING" id="671143.DAMO_0298"/>
<evidence type="ECO:0000313" key="2">
    <source>
        <dbReference type="Proteomes" id="UP000006898"/>
    </source>
</evidence>
<dbReference type="HOGENOM" id="CLU_2128926_0_0_0"/>
<dbReference type="AlphaFoldDB" id="D5MJ25"/>
<protein>
    <submittedName>
        <fullName evidence="1">Uncharacterized protein</fullName>
    </submittedName>
</protein>